<dbReference type="PANTHER" id="PTHR35147:SF2">
    <property type="entry name" value="CHEMORECEPTOR GLUTAMINE DEAMIDASE CHED-RELATED"/>
    <property type="match status" value="1"/>
</dbReference>
<dbReference type="EMBL" id="JBEWZI010000008">
    <property type="protein sequence ID" value="MET7014352.1"/>
    <property type="molecule type" value="Genomic_DNA"/>
</dbReference>
<dbReference type="PANTHER" id="PTHR35147">
    <property type="entry name" value="CHEMORECEPTOR GLUTAMINE DEAMIDASE CHED-RELATED"/>
    <property type="match status" value="1"/>
</dbReference>
<dbReference type="NCBIfam" id="NF010013">
    <property type="entry name" value="PRK13487.1"/>
    <property type="match status" value="1"/>
</dbReference>
<comment type="similarity">
    <text evidence="3">Belongs to the CheD family.</text>
</comment>
<dbReference type="SUPFAM" id="SSF64438">
    <property type="entry name" value="CNF1/YfiH-like putative cysteine hydrolases"/>
    <property type="match status" value="1"/>
</dbReference>
<dbReference type="InterPro" id="IPR011324">
    <property type="entry name" value="Cytotoxic_necrot_fac-like_cat"/>
</dbReference>
<comment type="caution">
    <text evidence="4">The sequence shown here is derived from an EMBL/GenBank/DDBJ whole genome shotgun (WGS) entry which is preliminary data.</text>
</comment>
<dbReference type="InterPro" id="IPR038592">
    <property type="entry name" value="CheD-like_sf"/>
</dbReference>
<comment type="function">
    <text evidence="3">Probably deamidates glutamine residues to glutamate on methyl-accepting chemotaxis receptors (MCPs), playing an important role in chemotaxis.</text>
</comment>
<dbReference type="Gene3D" id="3.30.1330.200">
    <property type="match status" value="1"/>
</dbReference>
<evidence type="ECO:0000256" key="3">
    <source>
        <dbReference type="HAMAP-Rule" id="MF_01440"/>
    </source>
</evidence>
<dbReference type="EC" id="3.5.1.44" evidence="3"/>
<keyword evidence="2 3" id="KW-0378">Hydrolase</keyword>
<gene>
    <name evidence="3 4" type="primary">cheD</name>
    <name evidence="4" type="ORF">ABXR19_09140</name>
</gene>
<dbReference type="Proteomes" id="UP001549691">
    <property type="component" value="Unassembled WGS sequence"/>
</dbReference>
<comment type="catalytic activity">
    <reaction evidence="3">
        <text>L-glutaminyl-[protein] + H2O = L-glutamyl-[protein] + NH4(+)</text>
        <dbReference type="Rhea" id="RHEA:16441"/>
        <dbReference type="Rhea" id="RHEA-COMP:10207"/>
        <dbReference type="Rhea" id="RHEA-COMP:10208"/>
        <dbReference type="ChEBI" id="CHEBI:15377"/>
        <dbReference type="ChEBI" id="CHEBI:28938"/>
        <dbReference type="ChEBI" id="CHEBI:29973"/>
        <dbReference type="ChEBI" id="CHEBI:30011"/>
        <dbReference type="EC" id="3.5.1.44"/>
    </reaction>
</comment>
<sequence>MTDFGSAPNRYHDRHFNMEAIKILPGEYYVTSRNVVIVTVLGSCVSVCLHDRLAQIGGMNHFMLPEHRDSGGMLSDSARYGAFAMEVLVNNLLKAGASRSRLEAKVFGAGRVLSGISHADVGAHNAAFALHYLEDEGIKVKGSDLLGIYPRKVYFFPTEGRVLVKKLKTQHNDTIIRRELEYESMLEKVKVEGSVDLF</sequence>
<keyword evidence="1 3" id="KW-0145">Chemotaxis</keyword>
<dbReference type="CDD" id="cd16352">
    <property type="entry name" value="CheD"/>
    <property type="match status" value="1"/>
</dbReference>
<name>A0ABV2TMT8_9RHOO</name>
<evidence type="ECO:0000256" key="1">
    <source>
        <dbReference type="ARBA" id="ARBA00022500"/>
    </source>
</evidence>
<evidence type="ECO:0000313" key="5">
    <source>
        <dbReference type="Proteomes" id="UP001549691"/>
    </source>
</evidence>
<reference evidence="4 5" key="1">
    <citation type="submission" date="2024-07" db="EMBL/GenBank/DDBJ databases">
        <title>Uliginosibacterium flavum JJ3220;KACC:17644.</title>
        <authorList>
            <person name="Kim M.K."/>
        </authorList>
    </citation>
    <scope>NUCLEOTIDE SEQUENCE [LARGE SCALE GENOMIC DNA]</scope>
    <source>
        <strain evidence="4 5">KACC:17644</strain>
    </source>
</reference>
<evidence type="ECO:0000313" key="4">
    <source>
        <dbReference type="EMBL" id="MET7014352.1"/>
    </source>
</evidence>
<accession>A0ABV2TMT8</accession>
<dbReference type="GO" id="GO:0050568">
    <property type="term" value="F:protein-glutamine glutaminase activity"/>
    <property type="evidence" value="ECO:0007669"/>
    <property type="project" value="UniProtKB-EC"/>
</dbReference>
<dbReference type="InterPro" id="IPR005659">
    <property type="entry name" value="Chemorcpt_Glu_NH3ase_CheD"/>
</dbReference>
<proteinExistence type="inferred from homology"/>
<dbReference type="HAMAP" id="MF_01440">
    <property type="entry name" value="CheD"/>
    <property type="match status" value="1"/>
</dbReference>
<dbReference type="Pfam" id="PF03975">
    <property type="entry name" value="CheD"/>
    <property type="match status" value="1"/>
</dbReference>
<dbReference type="RefSeq" id="WP_354600814.1">
    <property type="nucleotide sequence ID" value="NZ_JBEWZI010000008.1"/>
</dbReference>
<organism evidence="4 5">
    <name type="scientific">Uliginosibacterium flavum</name>
    <dbReference type="NCBI Taxonomy" id="1396831"/>
    <lineage>
        <taxon>Bacteria</taxon>
        <taxon>Pseudomonadati</taxon>
        <taxon>Pseudomonadota</taxon>
        <taxon>Betaproteobacteria</taxon>
        <taxon>Rhodocyclales</taxon>
        <taxon>Zoogloeaceae</taxon>
        <taxon>Uliginosibacterium</taxon>
    </lineage>
</organism>
<protein>
    <recommendedName>
        <fullName evidence="3">Probable chemoreceptor glutamine deamidase CheD</fullName>
        <ecNumber evidence="3">3.5.1.44</ecNumber>
    </recommendedName>
</protein>
<keyword evidence="5" id="KW-1185">Reference proteome</keyword>
<evidence type="ECO:0000256" key="2">
    <source>
        <dbReference type="ARBA" id="ARBA00022801"/>
    </source>
</evidence>